<proteinExistence type="predicted"/>
<dbReference type="Proteomes" id="UP000308600">
    <property type="component" value="Unassembled WGS sequence"/>
</dbReference>
<sequence length="578" mass="67017">MTKSGLFGSNRIGFGATRNAYDHDHNQDRRTTGTNLVTTLSPENGSRTHATSLRLPPELWVTIFELLVLKDIQSLLLVHRMIYRCGRPFLFRDIVLCSLDEKRMEKVDLVLREPALATHIRHLHIEPGRWFHQQVGFAKEAQMNLWLSTAPTHTWIQKFKYIRQQGYWRHPMQLYHNLLRSMKSIRISTQLVQIPSLANIQKVTVTFWFPNGQPGPSAEPYYHLWKEISLRTDRLRCLHLKLGPGRALPIFAEALRKSGTKFAVLDTLILRIATWLDSEDNETLEEDIRFIADSTRSTVRSLAASFSDHHISRSEMLFRALGTFPQLSHLDIWSFCPVAEDEFNQFILGHHSTLMNLRLSRFLSLGYPLFLFDIPVSEPNRGKGKFTKLTSVNLWYRIPNHEPLLDQLSPNFVQISNLLTTLVLTCQFKPGLDRGLYLDELTVIVLSLYKSDGGARLKRLKVPLMWLSPEFFDLMGNYLENLEVLDLTYQKVTMFQGSEVEQTGLFWRCMSKRRFPEWYLKSLDINRFVVGGPPEQNLPMMRFLSRRIPTVEEFGPFDWSDTQVDMEIHDPDLGTEGL</sequence>
<organism evidence="1 2">
    <name type="scientific">Pluteus cervinus</name>
    <dbReference type="NCBI Taxonomy" id="181527"/>
    <lineage>
        <taxon>Eukaryota</taxon>
        <taxon>Fungi</taxon>
        <taxon>Dikarya</taxon>
        <taxon>Basidiomycota</taxon>
        <taxon>Agaricomycotina</taxon>
        <taxon>Agaricomycetes</taxon>
        <taxon>Agaricomycetidae</taxon>
        <taxon>Agaricales</taxon>
        <taxon>Pluteineae</taxon>
        <taxon>Pluteaceae</taxon>
        <taxon>Pluteus</taxon>
    </lineage>
</organism>
<evidence type="ECO:0000313" key="1">
    <source>
        <dbReference type="EMBL" id="TFK61940.1"/>
    </source>
</evidence>
<keyword evidence="2" id="KW-1185">Reference proteome</keyword>
<reference evidence="1 2" key="1">
    <citation type="journal article" date="2019" name="Nat. Ecol. Evol.">
        <title>Megaphylogeny resolves global patterns of mushroom evolution.</title>
        <authorList>
            <person name="Varga T."/>
            <person name="Krizsan K."/>
            <person name="Foldi C."/>
            <person name="Dima B."/>
            <person name="Sanchez-Garcia M."/>
            <person name="Sanchez-Ramirez S."/>
            <person name="Szollosi G.J."/>
            <person name="Szarkandi J.G."/>
            <person name="Papp V."/>
            <person name="Albert L."/>
            <person name="Andreopoulos W."/>
            <person name="Angelini C."/>
            <person name="Antonin V."/>
            <person name="Barry K.W."/>
            <person name="Bougher N.L."/>
            <person name="Buchanan P."/>
            <person name="Buyck B."/>
            <person name="Bense V."/>
            <person name="Catcheside P."/>
            <person name="Chovatia M."/>
            <person name="Cooper J."/>
            <person name="Damon W."/>
            <person name="Desjardin D."/>
            <person name="Finy P."/>
            <person name="Geml J."/>
            <person name="Haridas S."/>
            <person name="Hughes K."/>
            <person name="Justo A."/>
            <person name="Karasinski D."/>
            <person name="Kautmanova I."/>
            <person name="Kiss B."/>
            <person name="Kocsube S."/>
            <person name="Kotiranta H."/>
            <person name="LaButti K.M."/>
            <person name="Lechner B.E."/>
            <person name="Liimatainen K."/>
            <person name="Lipzen A."/>
            <person name="Lukacs Z."/>
            <person name="Mihaltcheva S."/>
            <person name="Morgado L.N."/>
            <person name="Niskanen T."/>
            <person name="Noordeloos M.E."/>
            <person name="Ohm R.A."/>
            <person name="Ortiz-Santana B."/>
            <person name="Ovrebo C."/>
            <person name="Racz N."/>
            <person name="Riley R."/>
            <person name="Savchenko A."/>
            <person name="Shiryaev A."/>
            <person name="Soop K."/>
            <person name="Spirin V."/>
            <person name="Szebenyi C."/>
            <person name="Tomsovsky M."/>
            <person name="Tulloss R.E."/>
            <person name="Uehling J."/>
            <person name="Grigoriev I.V."/>
            <person name="Vagvolgyi C."/>
            <person name="Papp T."/>
            <person name="Martin F.M."/>
            <person name="Miettinen O."/>
            <person name="Hibbett D.S."/>
            <person name="Nagy L.G."/>
        </authorList>
    </citation>
    <scope>NUCLEOTIDE SEQUENCE [LARGE SCALE GENOMIC DNA]</scope>
    <source>
        <strain evidence="1 2">NL-1719</strain>
    </source>
</reference>
<name>A0ACD3A956_9AGAR</name>
<evidence type="ECO:0000313" key="2">
    <source>
        <dbReference type="Proteomes" id="UP000308600"/>
    </source>
</evidence>
<dbReference type="EMBL" id="ML208617">
    <property type="protein sequence ID" value="TFK61940.1"/>
    <property type="molecule type" value="Genomic_DNA"/>
</dbReference>
<gene>
    <name evidence="1" type="ORF">BDN72DRAFT_849188</name>
</gene>
<accession>A0ACD3A956</accession>
<protein>
    <submittedName>
        <fullName evidence="1">Uncharacterized protein</fullName>
    </submittedName>
</protein>